<dbReference type="AlphaFoldDB" id="A0A151A8R8"/>
<protein>
    <recommendedName>
        <fullName evidence="1">HMA domain-containing protein</fullName>
    </recommendedName>
</protein>
<dbReference type="Proteomes" id="UP000075321">
    <property type="component" value="Unassembled WGS sequence"/>
</dbReference>
<organism evidence="2 3">
    <name type="scientific">Halalkalicoccus paucihalophilus</name>
    <dbReference type="NCBI Taxonomy" id="1008153"/>
    <lineage>
        <taxon>Archaea</taxon>
        <taxon>Methanobacteriati</taxon>
        <taxon>Methanobacteriota</taxon>
        <taxon>Stenosarchaea group</taxon>
        <taxon>Halobacteria</taxon>
        <taxon>Halobacteriales</taxon>
        <taxon>Halococcaceae</taxon>
        <taxon>Halalkalicoccus</taxon>
    </lineage>
</organism>
<accession>A0A151A8R8</accession>
<dbReference type="OrthoDB" id="351053at2157"/>
<dbReference type="CDD" id="cd00371">
    <property type="entry name" value="HMA"/>
    <property type="match status" value="1"/>
</dbReference>
<dbReference type="InterPro" id="IPR036163">
    <property type="entry name" value="HMA_dom_sf"/>
</dbReference>
<dbReference type="Gene3D" id="3.30.70.100">
    <property type="match status" value="1"/>
</dbReference>
<dbReference type="Pfam" id="PF00403">
    <property type="entry name" value="HMA"/>
    <property type="match status" value="1"/>
</dbReference>
<keyword evidence="3" id="KW-1185">Reference proteome</keyword>
<dbReference type="PATRIC" id="fig|1008153.3.peg.4251"/>
<dbReference type="SUPFAM" id="SSF55008">
    <property type="entry name" value="HMA, heavy metal-associated domain"/>
    <property type="match status" value="1"/>
</dbReference>
<comment type="caution">
    <text evidence="2">The sequence shown here is derived from an EMBL/GenBank/DDBJ whole genome shotgun (WGS) entry which is preliminary data.</text>
</comment>
<feature type="domain" description="HMA" evidence="1">
    <location>
        <begin position="4"/>
        <end position="70"/>
    </location>
</feature>
<gene>
    <name evidence="2" type="ORF">HAPAU_39710</name>
</gene>
<dbReference type="RefSeq" id="WP_066385610.1">
    <property type="nucleotide sequence ID" value="NZ_LTAZ01000017.1"/>
</dbReference>
<dbReference type="InterPro" id="IPR006121">
    <property type="entry name" value="HMA_dom"/>
</dbReference>
<reference evidence="2 3" key="1">
    <citation type="submission" date="2016-02" db="EMBL/GenBank/DDBJ databases">
        <title>Genome sequence of Halalkalicoccus paucihalophilus DSM 24557.</title>
        <authorList>
            <person name="Poehlein A."/>
            <person name="Daniel R."/>
        </authorList>
    </citation>
    <scope>NUCLEOTIDE SEQUENCE [LARGE SCALE GENOMIC DNA]</scope>
    <source>
        <strain evidence="2 3">DSM 24557</strain>
    </source>
</reference>
<name>A0A151A8R8_9EURY</name>
<dbReference type="GO" id="GO:0046872">
    <property type="term" value="F:metal ion binding"/>
    <property type="evidence" value="ECO:0007669"/>
    <property type="project" value="InterPro"/>
</dbReference>
<dbReference type="PROSITE" id="PS50846">
    <property type="entry name" value="HMA_2"/>
    <property type="match status" value="1"/>
</dbReference>
<sequence length="70" mass="7665">MAQSTAVFSIQGIDSEEDLQEIDNTLSELDGVMGVNVDQGSGDAEIKYDEDVLAEERVKITVRELGYTVK</sequence>
<evidence type="ECO:0000313" key="2">
    <source>
        <dbReference type="EMBL" id="KYH23892.1"/>
    </source>
</evidence>
<evidence type="ECO:0000313" key="3">
    <source>
        <dbReference type="Proteomes" id="UP000075321"/>
    </source>
</evidence>
<dbReference type="EMBL" id="LTAZ01000017">
    <property type="protein sequence ID" value="KYH23892.1"/>
    <property type="molecule type" value="Genomic_DNA"/>
</dbReference>
<proteinExistence type="predicted"/>
<evidence type="ECO:0000259" key="1">
    <source>
        <dbReference type="PROSITE" id="PS50846"/>
    </source>
</evidence>